<evidence type="ECO:0000256" key="6">
    <source>
        <dbReference type="ARBA" id="ARBA00025321"/>
    </source>
</evidence>
<dbReference type="Proteomes" id="UP000240653">
    <property type="component" value="Unassembled WGS sequence"/>
</dbReference>
<evidence type="ECO:0000313" key="9">
    <source>
        <dbReference type="Proteomes" id="UP000240653"/>
    </source>
</evidence>
<protein>
    <recommendedName>
        <fullName evidence="3">Lectin-like protein BA14k</fullName>
    </recommendedName>
</protein>
<evidence type="ECO:0000256" key="7">
    <source>
        <dbReference type="SAM" id="SignalP"/>
    </source>
</evidence>
<evidence type="ECO:0000313" key="8">
    <source>
        <dbReference type="EMBL" id="PSJ59972.1"/>
    </source>
</evidence>
<accession>A0A2P7SBT1</accession>
<organism evidence="8 9">
    <name type="scientific">Pseudaminobacter soli</name>
    <name type="common">ex Li et al. 2025</name>
    <dbReference type="NCBI Taxonomy" id="1295366"/>
    <lineage>
        <taxon>Bacteria</taxon>
        <taxon>Pseudomonadati</taxon>
        <taxon>Pseudomonadota</taxon>
        <taxon>Alphaproteobacteria</taxon>
        <taxon>Hyphomicrobiales</taxon>
        <taxon>Phyllobacteriaceae</taxon>
        <taxon>Pseudaminobacter</taxon>
    </lineage>
</organism>
<keyword evidence="7" id="KW-0732">Signal</keyword>
<evidence type="ECO:0000256" key="4">
    <source>
        <dbReference type="ARBA" id="ARBA00022475"/>
    </source>
</evidence>
<comment type="function">
    <text evidence="6">Has immunoglobulin-binding and hemagglutination properties, and can bind to mannose. Essential for virulence. May be involved in LPS biosynthesis or polysaccharide transport.</text>
</comment>
<dbReference type="GO" id="GO:0030246">
    <property type="term" value="F:carbohydrate binding"/>
    <property type="evidence" value="ECO:0007669"/>
    <property type="project" value="UniProtKB-KW"/>
</dbReference>
<dbReference type="EMBL" id="PXYL01000007">
    <property type="protein sequence ID" value="PSJ59972.1"/>
    <property type="molecule type" value="Genomic_DNA"/>
</dbReference>
<dbReference type="OrthoDB" id="8117189at2"/>
<dbReference type="Pfam" id="PF07886">
    <property type="entry name" value="BA14K"/>
    <property type="match status" value="1"/>
</dbReference>
<dbReference type="InterPro" id="IPR012413">
    <property type="entry name" value="BA14K"/>
</dbReference>
<evidence type="ECO:0000256" key="5">
    <source>
        <dbReference type="ARBA" id="ARBA00022734"/>
    </source>
</evidence>
<comment type="similarity">
    <text evidence="2">Belongs to the BA14k family.</text>
</comment>
<proteinExistence type="inferred from homology"/>
<dbReference type="GO" id="GO:0016020">
    <property type="term" value="C:membrane"/>
    <property type="evidence" value="ECO:0007669"/>
    <property type="project" value="UniProtKB-SubCell"/>
</dbReference>
<evidence type="ECO:0000256" key="3">
    <source>
        <dbReference type="ARBA" id="ARBA00020552"/>
    </source>
</evidence>
<reference evidence="8 9" key="1">
    <citation type="submission" date="2018-03" db="EMBL/GenBank/DDBJ databases">
        <title>The draft genome of Mesorhizobium soli JCM 19897.</title>
        <authorList>
            <person name="Li L."/>
            <person name="Liu L."/>
            <person name="Liang L."/>
            <person name="Wang T."/>
            <person name="Zhang X."/>
        </authorList>
    </citation>
    <scope>NUCLEOTIDE SEQUENCE [LARGE SCALE GENOMIC DNA]</scope>
    <source>
        <strain evidence="8 9">JCM 19897</strain>
    </source>
</reference>
<evidence type="ECO:0000256" key="2">
    <source>
        <dbReference type="ARBA" id="ARBA00010270"/>
    </source>
</evidence>
<comment type="caution">
    <text evidence="8">The sequence shown here is derived from an EMBL/GenBank/DDBJ whole genome shotgun (WGS) entry which is preliminary data.</text>
</comment>
<keyword evidence="4" id="KW-1003">Cell membrane</keyword>
<gene>
    <name evidence="8" type="ORF">C7I85_16315</name>
</gene>
<keyword evidence="5" id="KW-0430">Lectin</keyword>
<name>A0A2P7SBT1_9HYPH</name>
<dbReference type="AlphaFoldDB" id="A0A2P7SBT1"/>
<feature type="chain" id="PRO_5015172121" description="Lectin-like protein BA14k" evidence="7">
    <location>
        <begin position="26"/>
        <end position="203"/>
    </location>
</feature>
<keyword evidence="9" id="KW-1185">Reference proteome</keyword>
<keyword evidence="4" id="KW-0472">Membrane</keyword>
<evidence type="ECO:0000256" key="1">
    <source>
        <dbReference type="ARBA" id="ARBA00004167"/>
    </source>
</evidence>
<sequence>MSKLLSSLCASFLTLSVAVSPVVPAGAGEINIPRPATVQPNNEGLQTVQYRRRAGGVRWHGPRGGGAAWRGPRGVSSVRWRHGIGGRSVVRWHGPRGRGVAWHGIGARPVARWHGPRGGVWRGNAFYWHGYRGFRTARPGFRFYNGWWFPAAAFAGGAIAGPTFYMSNPHAQWCANRFRSYRPADNTFQPFNGPRRQCVSPFG</sequence>
<comment type="subcellular location">
    <subcellularLocation>
        <location evidence="1">Membrane</location>
        <topology evidence="1">Single-pass membrane protein</topology>
    </subcellularLocation>
</comment>
<feature type="signal peptide" evidence="7">
    <location>
        <begin position="1"/>
        <end position="25"/>
    </location>
</feature>